<accession>A0AAN4VXN2</accession>
<keyword evidence="3" id="KW-0067">ATP-binding</keyword>
<organism evidence="5 6">
    <name type="scientific">Persicobacter diffluens</name>
    <dbReference type="NCBI Taxonomy" id="981"/>
    <lineage>
        <taxon>Bacteria</taxon>
        <taxon>Pseudomonadati</taxon>
        <taxon>Bacteroidota</taxon>
        <taxon>Cytophagia</taxon>
        <taxon>Cytophagales</taxon>
        <taxon>Persicobacteraceae</taxon>
        <taxon>Persicobacter</taxon>
    </lineage>
</organism>
<evidence type="ECO:0000313" key="6">
    <source>
        <dbReference type="Proteomes" id="UP001310022"/>
    </source>
</evidence>
<dbReference type="PROSITE" id="PS50893">
    <property type="entry name" value="ABC_TRANSPORTER_2"/>
    <property type="match status" value="1"/>
</dbReference>
<sequence length="209" mass="24282">MEEFKIIAKQTAKRYINEWVFRGLDYTFESGNTYAITGPNGSGKSTLMKVLAGTTPSTKGSVEYLVGEKTIHGDDFFQHLTYVAPYLELPEELTLREFLEFHFRFKELKDYFSIDILIKFLSLQAHTDKPIKFFSSGMKQRVRLGLAFATKCPLVFLDEPTSNLDEWGINWYTENCQKWLRDQCVIIGSNQPFEYTHANFILNINLFKK</sequence>
<keyword evidence="1" id="KW-0813">Transport</keyword>
<dbReference type="PROSITE" id="PS00211">
    <property type="entry name" value="ABC_TRANSPORTER_1"/>
    <property type="match status" value="1"/>
</dbReference>
<evidence type="ECO:0000256" key="3">
    <source>
        <dbReference type="ARBA" id="ARBA00022840"/>
    </source>
</evidence>
<evidence type="ECO:0000256" key="2">
    <source>
        <dbReference type="ARBA" id="ARBA00022741"/>
    </source>
</evidence>
<dbReference type="Pfam" id="PF00005">
    <property type="entry name" value="ABC_tran"/>
    <property type="match status" value="1"/>
</dbReference>
<dbReference type="Gene3D" id="3.40.50.300">
    <property type="entry name" value="P-loop containing nucleotide triphosphate hydrolases"/>
    <property type="match status" value="1"/>
</dbReference>
<dbReference type="EMBL" id="BQKE01000001">
    <property type="protein sequence ID" value="GJM61598.1"/>
    <property type="molecule type" value="Genomic_DNA"/>
</dbReference>
<feature type="domain" description="ABC transporter" evidence="4">
    <location>
        <begin position="6"/>
        <end position="206"/>
    </location>
</feature>
<protein>
    <recommendedName>
        <fullName evidence="4">ABC transporter domain-containing protein</fullName>
    </recommendedName>
</protein>
<dbReference type="SUPFAM" id="SSF52540">
    <property type="entry name" value="P-loop containing nucleoside triphosphate hydrolases"/>
    <property type="match status" value="1"/>
</dbReference>
<dbReference type="InterPro" id="IPR017871">
    <property type="entry name" value="ABC_transporter-like_CS"/>
</dbReference>
<keyword evidence="2" id="KW-0547">Nucleotide-binding</keyword>
<evidence type="ECO:0000256" key="1">
    <source>
        <dbReference type="ARBA" id="ARBA00022448"/>
    </source>
</evidence>
<comment type="caution">
    <text evidence="5">The sequence shown here is derived from an EMBL/GenBank/DDBJ whole genome shotgun (WGS) entry which is preliminary data.</text>
</comment>
<reference evidence="5 6" key="1">
    <citation type="submission" date="2021-12" db="EMBL/GenBank/DDBJ databases">
        <title>Genome sequencing of bacteria with rrn-lacking chromosome and rrn-plasmid.</title>
        <authorList>
            <person name="Anda M."/>
            <person name="Iwasaki W."/>
        </authorList>
    </citation>
    <scope>NUCLEOTIDE SEQUENCE [LARGE SCALE GENOMIC DNA]</scope>
    <source>
        <strain evidence="5 6">NBRC 15940</strain>
    </source>
</reference>
<dbReference type="SMART" id="SM00382">
    <property type="entry name" value="AAA"/>
    <property type="match status" value="1"/>
</dbReference>
<dbReference type="Proteomes" id="UP001310022">
    <property type="component" value="Unassembled WGS sequence"/>
</dbReference>
<dbReference type="GO" id="GO:0016887">
    <property type="term" value="F:ATP hydrolysis activity"/>
    <property type="evidence" value="ECO:0007669"/>
    <property type="project" value="InterPro"/>
</dbReference>
<dbReference type="GO" id="GO:0005524">
    <property type="term" value="F:ATP binding"/>
    <property type="evidence" value="ECO:0007669"/>
    <property type="project" value="UniProtKB-KW"/>
</dbReference>
<dbReference type="InterPro" id="IPR003439">
    <property type="entry name" value="ABC_transporter-like_ATP-bd"/>
</dbReference>
<dbReference type="RefSeq" id="WP_053405611.1">
    <property type="nucleotide sequence ID" value="NZ_BQKE01000001.1"/>
</dbReference>
<keyword evidence="6" id="KW-1185">Reference proteome</keyword>
<dbReference type="InterPro" id="IPR027417">
    <property type="entry name" value="P-loop_NTPase"/>
</dbReference>
<evidence type="ECO:0000259" key="4">
    <source>
        <dbReference type="PROSITE" id="PS50893"/>
    </source>
</evidence>
<dbReference type="InterPro" id="IPR003593">
    <property type="entry name" value="AAA+_ATPase"/>
</dbReference>
<dbReference type="InterPro" id="IPR051782">
    <property type="entry name" value="ABC_Transporter_VariousFunc"/>
</dbReference>
<dbReference type="PANTHER" id="PTHR42939:SF1">
    <property type="entry name" value="ABC TRANSPORTER ATP-BINDING PROTEIN ALBC-RELATED"/>
    <property type="match status" value="1"/>
</dbReference>
<dbReference type="AlphaFoldDB" id="A0AAN4VXN2"/>
<dbReference type="PANTHER" id="PTHR42939">
    <property type="entry name" value="ABC TRANSPORTER ATP-BINDING PROTEIN ALBC-RELATED"/>
    <property type="match status" value="1"/>
</dbReference>
<proteinExistence type="predicted"/>
<evidence type="ECO:0000313" key="5">
    <source>
        <dbReference type="EMBL" id="GJM61598.1"/>
    </source>
</evidence>
<gene>
    <name evidence="5" type="ORF">PEDI_21500</name>
</gene>
<name>A0AAN4VXN2_9BACT</name>